<dbReference type="InterPro" id="IPR002139">
    <property type="entry name" value="Ribo/fructo_kinase"/>
</dbReference>
<evidence type="ECO:0000256" key="11">
    <source>
        <dbReference type="ARBA" id="ARBA00023277"/>
    </source>
</evidence>
<evidence type="ECO:0000313" key="14">
    <source>
        <dbReference type="EMBL" id="GAA4159273.1"/>
    </source>
</evidence>
<protein>
    <recommendedName>
        <fullName evidence="3 12">Ribokinase</fullName>
        <shortName evidence="12">RK</shortName>
        <ecNumber evidence="2 12">2.7.1.15</ecNumber>
    </recommendedName>
</protein>
<feature type="binding site" evidence="12">
    <location>
        <position position="276"/>
    </location>
    <ligand>
        <name>K(+)</name>
        <dbReference type="ChEBI" id="CHEBI:29103"/>
    </ligand>
</feature>
<dbReference type="CDD" id="cd01174">
    <property type="entry name" value="ribokinase"/>
    <property type="match status" value="1"/>
</dbReference>
<dbReference type="PANTHER" id="PTHR10584">
    <property type="entry name" value="SUGAR KINASE"/>
    <property type="match status" value="1"/>
</dbReference>
<dbReference type="Gene3D" id="3.40.1190.20">
    <property type="match status" value="1"/>
</dbReference>
<keyword evidence="12" id="KW-0963">Cytoplasm</keyword>
<feature type="binding site" evidence="12">
    <location>
        <position position="281"/>
    </location>
    <ligand>
        <name>K(+)</name>
        <dbReference type="ChEBI" id="CHEBI:29103"/>
    </ligand>
</feature>
<sequence length="300" mass="29887">MVGALNADLGIRVDRLPAPGETVAGRDVHVLPGGKASNQAVAAARLGGSVRLVGAVGDDENGRMLREHSAAAGVDVSFVAVLPEVPTGQAIIPVDDDGENAIILVPGANGAITPAGIPAEAYVDAAVVCLSLEVPMAVVQRAAARALMAGARVVLNPSPFQPLPPSLLDATDVLIVNELEAGQLLGVPVDLDSGGVEALCSALAPHGITRLVVTRGAAGAVVIDGDEVTQLAATRVDAVDTTGAGDAFTGAVAVGLAEGRSLAEAAAEASVVAAFSATRRGAQPSYPTAAELAEFRAERA</sequence>
<dbReference type="Pfam" id="PF00294">
    <property type="entry name" value="PfkB"/>
    <property type="match status" value="1"/>
</dbReference>
<evidence type="ECO:0000259" key="13">
    <source>
        <dbReference type="Pfam" id="PF00294"/>
    </source>
</evidence>
<comment type="caution">
    <text evidence="14">The sequence shown here is derived from an EMBL/GenBank/DDBJ whole genome shotgun (WGS) entry which is preliminary data.</text>
</comment>
<feature type="binding site" evidence="12">
    <location>
        <position position="133"/>
    </location>
    <ligand>
        <name>substrate</name>
    </ligand>
</feature>
<evidence type="ECO:0000256" key="9">
    <source>
        <dbReference type="ARBA" id="ARBA00022842"/>
    </source>
</evidence>
<dbReference type="PANTHER" id="PTHR10584:SF166">
    <property type="entry name" value="RIBOKINASE"/>
    <property type="match status" value="1"/>
</dbReference>
<feature type="domain" description="Carbohydrate kinase PfkB" evidence="13">
    <location>
        <begin position="2"/>
        <end position="288"/>
    </location>
</feature>
<comment type="activity regulation">
    <text evidence="12">Activated by a monovalent cation that binds near, but not in, the active site. The most likely occupant of the site in vivo is potassium. Ion binding induces a conformational change that may alter substrate affinity.</text>
</comment>
<evidence type="ECO:0000256" key="4">
    <source>
        <dbReference type="ARBA" id="ARBA00022679"/>
    </source>
</evidence>
<name>A0ABP7ZIU1_9MICO</name>
<evidence type="ECO:0000256" key="10">
    <source>
        <dbReference type="ARBA" id="ARBA00022958"/>
    </source>
</evidence>
<comment type="similarity">
    <text evidence="12">Belongs to the carbohydrate kinase PfkB family. Ribokinase subfamily.</text>
</comment>
<comment type="subunit">
    <text evidence="12">Homodimer.</text>
</comment>
<evidence type="ECO:0000256" key="2">
    <source>
        <dbReference type="ARBA" id="ARBA00012035"/>
    </source>
</evidence>
<evidence type="ECO:0000256" key="7">
    <source>
        <dbReference type="ARBA" id="ARBA00022777"/>
    </source>
</evidence>
<evidence type="ECO:0000256" key="8">
    <source>
        <dbReference type="ARBA" id="ARBA00022840"/>
    </source>
</evidence>
<dbReference type="PROSITE" id="PS00584">
    <property type="entry name" value="PFKB_KINASES_2"/>
    <property type="match status" value="1"/>
</dbReference>
<keyword evidence="6 12" id="KW-0547">Nucleotide-binding</keyword>
<dbReference type="HAMAP" id="MF_01987">
    <property type="entry name" value="Ribokinase"/>
    <property type="match status" value="1"/>
</dbReference>
<dbReference type="PRINTS" id="PR00990">
    <property type="entry name" value="RIBOKINASE"/>
</dbReference>
<comment type="cofactor">
    <cofactor evidence="12">
        <name>Mg(2+)</name>
        <dbReference type="ChEBI" id="CHEBI:18420"/>
    </cofactor>
    <text evidence="12">Requires a divalent cation, most likely magnesium in vivo, as an electrophilic catalyst to aid phosphoryl group transfer. It is the chelate of the metal and the nucleotide that is the actual substrate.</text>
</comment>
<evidence type="ECO:0000256" key="1">
    <source>
        <dbReference type="ARBA" id="ARBA00005380"/>
    </source>
</evidence>
<keyword evidence="5 12" id="KW-0479">Metal-binding</keyword>
<keyword evidence="15" id="KW-1185">Reference proteome</keyword>
<feature type="active site" description="Proton acceptor" evidence="12">
    <location>
        <position position="246"/>
    </location>
</feature>
<keyword evidence="4 12" id="KW-0808">Transferase</keyword>
<comment type="catalytic activity">
    <reaction evidence="12">
        <text>D-ribose + ATP = D-ribose 5-phosphate + ADP + H(+)</text>
        <dbReference type="Rhea" id="RHEA:13697"/>
        <dbReference type="ChEBI" id="CHEBI:15378"/>
        <dbReference type="ChEBI" id="CHEBI:30616"/>
        <dbReference type="ChEBI" id="CHEBI:47013"/>
        <dbReference type="ChEBI" id="CHEBI:78346"/>
        <dbReference type="ChEBI" id="CHEBI:456216"/>
        <dbReference type="EC" id="2.7.1.15"/>
    </reaction>
</comment>
<reference evidence="14" key="2">
    <citation type="submission" date="2023-12" db="EMBL/GenBank/DDBJ databases">
        <authorList>
            <person name="Sun Q."/>
            <person name="Inoue M."/>
        </authorList>
    </citation>
    <scope>NUCLEOTIDE SEQUENCE</scope>
    <source>
        <strain evidence="14">JCM 17590</strain>
    </source>
</reference>
<evidence type="ECO:0000256" key="3">
    <source>
        <dbReference type="ARBA" id="ARBA00016943"/>
    </source>
</evidence>
<feature type="binding site" evidence="12">
    <location>
        <begin position="6"/>
        <end position="8"/>
    </location>
    <ligand>
        <name>substrate</name>
    </ligand>
</feature>
<keyword evidence="8 12" id="KW-0067">ATP-binding</keyword>
<evidence type="ECO:0000256" key="6">
    <source>
        <dbReference type="ARBA" id="ARBA00022741"/>
    </source>
</evidence>
<proteinExistence type="inferred from homology"/>
<feature type="binding site" evidence="12">
    <location>
        <position position="242"/>
    </location>
    <ligand>
        <name>K(+)</name>
        <dbReference type="ChEBI" id="CHEBI:29103"/>
    </ligand>
</feature>
<dbReference type="EC" id="2.7.1.15" evidence="2 12"/>
<keyword evidence="9 12" id="KW-0460">Magnesium</keyword>
<feature type="binding site" evidence="12">
    <location>
        <position position="240"/>
    </location>
    <ligand>
        <name>K(+)</name>
        <dbReference type="ChEBI" id="CHEBI:29103"/>
    </ligand>
</feature>
<organism evidence="14 15">
    <name type="scientific">Gryllotalpicola daejeonensis</name>
    <dbReference type="NCBI Taxonomy" id="993087"/>
    <lineage>
        <taxon>Bacteria</taxon>
        <taxon>Bacillati</taxon>
        <taxon>Actinomycetota</taxon>
        <taxon>Actinomycetes</taxon>
        <taxon>Micrococcales</taxon>
        <taxon>Microbacteriaceae</taxon>
        <taxon>Gryllotalpicola</taxon>
    </lineage>
</organism>
<dbReference type="SUPFAM" id="SSF53613">
    <property type="entry name" value="Ribokinase-like"/>
    <property type="match status" value="1"/>
</dbReference>
<dbReference type="Proteomes" id="UP001415169">
    <property type="component" value="Unassembled WGS sequence"/>
</dbReference>
<comment type="function">
    <text evidence="12">Catalyzes the phosphorylation of ribose at O-5 in a reaction requiring ATP and magnesium. The resulting D-ribose-5-phosphate can then be used either for sythesis of nucleotides, histidine, and tryptophan, or as a component of the pentose phosphate pathway.</text>
</comment>
<dbReference type="InterPro" id="IPR011611">
    <property type="entry name" value="PfkB_dom"/>
</dbReference>
<dbReference type="InterPro" id="IPR002173">
    <property type="entry name" value="Carboh/pur_kinase_PfkB_CS"/>
</dbReference>
<keyword evidence="11 12" id="KW-0119">Carbohydrate metabolism</keyword>
<reference evidence="14" key="1">
    <citation type="journal article" date="2014" name="Int. J. Syst. Evol. Microbiol.">
        <title>Complete genome of a new Firmicutes species belonging to the dominant human colonic microbiota ('Ruminococcus bicirculans') reveals two chromosomes and a selective capacity to utilize plant glucans.</title>
        <authorList>
            <consortium name="NISC Comparative Sequencing Program"/>
            <person name="Wegmann U."/>
            <person name="Louis P."/>
            <person name="Goesmann A."/>
            <person name="Henrissat B."/>
            <person name="Duncan S.H."/>
            <person name="Flint H.J."/>
        </authorList>
    </citation>
    <scope>NUCLEOTIDE SEQUENCE</scope>
    <source>
        <strain evidence="14">JCM 17590</strain>
    </source>
</reference>
<feature type="binding site" evidence="12">
    <location>
        <begin position="245"/>
        <end position="246"/>
    </location>
    <ligand>
        <name>ATP</name>
        <dbReference type="ChEBI" id="CHEBI:30616"/>
    </ligand>
</feature>
<evidence type="ECO:0000313" key="15">
    <source>
        <dbReference type="Proteomes" id="UP001415169"/>
    </source>
</evidence>
<gene>
    <name evidence="12" type="primary">rbsK</name>
    <name evidence="14" type="ORF">GCM10022286_13400</name>
</gene>
<comment type="similarity">
    <text evidence="1">Belongs to the carbohydrate kinase pfkB family.</text>
</comment>
<keyword evidence="7 12" id="KW-0418">Kinase</keyword>
<evidence type="ECO:0000256" key="12">
    <source>
        <dbReference type="HAMAP-Rule" id="MF_01987"/>
    </source>
</evidence>
<comment type="pathway">
    <text evidence="12">Carbohydrate metabolism; D-ribose degradation; D-ribose 5-phosphate from beta-D-ribopyranose: step 2/2.</text>
</comment>
<accession>A0ABP7ZIU1</accession>
<dbReference type="InterPro" id="IPR011877">
    <property type="entry name" value="Ribokinase"/>
</dbReference>
<feature type="binding site" evidence="12">
    <location>
        <begin position="34"/>
        <end position="38"/>
    </location>
    <ligand>
        <name>substrate</name>
    </ligand>
</feature>
<comment type="subcellular location">
    <subcellularLocation>
        <location evidence="12">Cytoplasm</location>
    </subcellularLocation>
</comment>
<evidence type="ECO:0000256" key="5">
    <source>
        <dbReference type="ARBA" id="ARBA00022723"/>
    </source>
</evidence>
<feature type="binding site" evidence="12">
    <location>
        <position position="246"/>
    </location>
    <ligand>
        <name>substrate</name>
    </ligand>
</feature>
<keyword evidence="10 12" id="KW-0630">Potassium</keyword>
<feature type="binding site" evidence="12">
    <location>
        <position position="279"/>
    </location>
    <ligand>
        <name>K(+)</name>
        <dbReference type="ChEBI" id="CHEBI:29103"/>
    </ligand>
</feature>
<dbReference type="InterPro" id="IPR029056">
    <property type="entry name" value="Ribokinase-like"/>
</dbReference>
<feature type="binding site" evidence="12">
    <location>
        <begin position="214"/>
        <end position="219"/>
    </location>
    <ligand>
        <name>ATP</name>
        <dbReference type="ChEBI" id="CHEBI:30616"/>
    </ligand>
</feature>
<dbReference type="EMBL" id="BAABBV010000001">
    <property type="protein sequence ID" value="GAA4159273.1"/>
    <property type="molecule type" value="Genomic_DNA"/>
</dbReference>
<feature type="binding site" evidence="12">
    <location>
        <position position="177"/>
    </location>
    <ligand>
        <name>ATP</name>
        <dbReference type="ChEBI" id="CHEBI:30616"/>
    </ligand>
</feature>
<feature type="binding site" evidence="12">
    <location>
        <position position="285"/>
    </location>
    <ligand>
        <name>K(+)</name>
        <dbReference type="ChEBI" id="CHEBI:29103"/>
    </ligand>
</feature>
<comment type="caution">
    <text evidence="12">Lacks conserved residue(s) required for the propagation of feature annotation.</text>
</comment>